<evidence type="ECO:0000313" key="7">
    <source>
        <dbReference type="Proteomes" id="UP000467428"/>
    </source>
</evidence>
<dbReference type="InterPro" id="IPR036661">
    <property type="entry name" value="Luciferase-like_sf"/>
</dbReference>
<keyword evidence="3" id="KW-0560">Oxidoreductase</keyword>
<proteinExistence type="predicted"/>
<dbReference type="PANTHER" id="PTHR42847">
    <property type="entry name" value="ALKANESULFONATE MONOOXYGENASE"/>
    <property type="match status" value="1"/>
</dbReference>
<evidence type="ECO:0000259" key="5">
    <source>
        <dbReference type="Pfam" id="PF00296"/>
    </source>
</evidence>
<accession>A0A7I7RZ35</accession>
<dbReference type="SUPFAM" id="SSF51679">
    <property type="entry name" value="Bacterial luciferase-like"/>
    <property type="match status" value="1"/>
</dbReference>
<dbReference type="RefSeq" id="WP_163919418.1">
    <property type="nucleotide sequence ID" value="NZ_AP022593.1"/>
</dbReference>
<dbReference type="Proteomes" id="UP000467428">
    <property type="component" value="Chromosome"/>
</dbReference>
<name>A0A7I7RZ35_9MYCO</name>
<evidence type="ECO:0000256" key="2">
    <source>
        <dbReference type="ARBA" id="ARBA00022643"/>
    </source>
</evidence>
<evidence type="ECO:0000256" key="4">
    <source>
        <dbReference type="ARBA" id="ARBA00023033"/>
    </source>
</evidence>
<dbReference type="NCBIfam" id="TIGR03560">
    <property type="entry name" value="F420_Rv1855c"/>
    <property type="match status" value="1"/>
</dbReference>
<geneLocation type="plasmid" evidence="7">
    <name>pjcm18538 dna</name>
</geneLocation>
<sequence>MDFRVFVEPQQGATYGDQLALAQAAESLGYSAFFRSDHYLAMSGDGLPGPTDSWVTLGGIARETSTIRLGTMVTSATFRHPGVLAISVAQVDEMSGGRVELGLGAGWFEAEHQAYAIPFPPLGERFDRLGEQLDILTGMWGTPVGETYDFFGTHYQVSESPALPKPAQSPTPPIIIGGGGPKRTPALTAKYAAEFNMPFASLDDLTAQYERVAAAVADAGRAKDSLTYSAAFVLCAGRDEQDVSRRADAIGREVDELRENSPLAGTAGEIVDRLGSFIDGGVQRVYLQTLDMSDLDHLEFFASEVVRQLV</sequence>
<evidence type="ECO:0000256" key="1">
    <source>
        <dbReference type="ARBA" id="ARBA00022630"/>
    </source>
</evidence>
<dbReference type="GO" id="GO:0008726">
    <property type="term" value="F:alkanesulfonate monooxygenase activity"/>
    <property type="evidence" value="ECO:0007669"/>
    <property type="project" value="TreeGrafter"/>
</dbReference>
<evidence type="ECO:0000313" key="6">
    <source>
        <dbReference type="EMBL" id="BBY49857.1"/>
    </source>
</evidence>
<keyword evidence="7" id="KW-1185">Reference proteome</keyword>
<dbReference type="InterPro" id="IPR011251">
    <property type="entry name" value="Luciferase-like_dom"/>
</dbReference>
<dbReference type="InterPro" id="IPR019952">
    <property type="entry name" value="F420_OxRdatse_Rv1855c_pred"/>
</dbReference>
<dbReference type="EMBL" id="AP022593">
    <property type="protein sequence ID" value="BBY49857.1"/>
    <property type="molecule type" value="Genomic_DNA"/>
</dbReference>
<keyword evidence="4" id="KW-0503">Monooxygenase</keyword>
<dbReference type="KEGG" id="marz:MARA_33250"/>
<dbReference type="Gene3D" id="3.20.20.30">
    <property type="entry name" value="Luciferase-like domain"/>
    <property type="match status" value="1"/>
</dbReference>
<dbReference type="InterPro" id="IPR050172">
    <property type="entry name" value="SsuD_RutA_monooxygenase"/>
</dbReference>
<keyword evidence="2" id="KW-0288">FMN</keyword>
<gene>
    <name evidence="6" type="ORF">MARA_33250</name>
</gene>
<feature type="domain" description="Luciferase-like" evidence="5">
    <location>
        <begin position="4"/>
        <end position="268"/>
    </location>
</feature>
<organism evidence="6 7">
    <name type="scientific">Mycolicibacterium arabiense</name>
    <dbReference type="NCBI Taxonomy" id="1286181"/>
    <lineage>
        <taxon>Bacteria</taxon>
        <taxon>Bacillati</taxon>
        <taxon>Actinomycetota</taxon>
        <taxon>Actinomycetes</taxon>
        <taxon>Mycobacteriales</taxon>
        <taxon>Mycobacteriaceae</taxon>
        <taxon>Mycolicibacterium</taxon>
    </lineage>
</organism>
<keyword evidence="1" id="KW-0285">Flavoprotein</keyword>
<reference evidence="6 7" key="1">
    <citation type="journal article" date="2019" name="Emerg. Microbes Infect.">
        <title>Comprehensive subspecies identification of 175 nontuberculous mycobacteria species based on 7547 genomic profiles.</title>
        <authorList>
            <person name="Matsumoto Y."/>
            <person name="Kinjo T."/>
            <person name="Motooka D."/>
            <person name="Nabeya D."/>
            <person name="Jung N."/>
            <person name="Uechi K."/>
            <person name="Horii T."/>
            <person name="Iida T."/>
            <person name="Fujita J."/>
            <person name="Nakamura S."/>
        </authorList>
    </citation>
    <scope>NUCLEOTIDE SEQUENCE [LARGE SCALE GENOMIC DNA]</scope>
    <source>
        <strain evidence="6 7">JCM 18538</strain>
    </source>
</reference>
<dbReference type="PANTHER" id="PTHR42847:SF4">
    <property type="entry name" value="ALKANESULFONATE MONOOXYGENASE-RELATED"/>
    <property type="match status" value="1"/>
</dbReference>
<dbReference type="Pfam" id="PF00296">
    <property type="entry name" value="Bac_luciferase"/>
    <property type="match status" value="1"/>
</dbReference>
<dbReference type="AlphaFoldDB" id="A0A7I7RZ35"/>
<protein>
    <submittedName>
        <fullName evidence="6">LLM class F420-dependent oxidoreductase</fullName>
    </submittedName>
</protein>
<dbReference type="GO" id="GO:0046306">
    <property type="term" value="P:alkanesulfonate catabolic process"/>
    <property type="evidence" value="ECO:0007669"/>
    <property type="project" value="TreeGrafter"/>
</dbReference>
<evidence type="ECO:0000256" key="3">
    <source>
        <dbReference type="ARBA" id="ARBA00023002"/>
    </source>
</evidence>